<feature type="transmembrane region" description="Helical" evidence="1">
    <location>
        <begin position="66"/>
        <end position="85"/>
    </location>
</feature>
<feature type="transmembrane region" description="Helical" evidence="1">
    <location>
        <begin position="38"/>
        <end position="60"/>
    </location>
</feature>
<accession>A0ABN2BII5</accession>
<reference evidence="2 3" key="1">
    <citation type="journal article" date="2019" name="Int. J. Syst. Evol. Microbiol.">
        <title>The Global Catalogue of Microorganisms (GCM) 10K type strain sequencing project: providing services to taxonomists for standard genome sequencing and annotation.</title>
        <authorList>
            <consortium name="The Broad Institute Genomics Platform"/>
            <consortium name="The Broad Institute Genome Sequencing Center for Infectious Disease"/>
            <person name="Wu L."/>
            <person name="Ma J."/>
        </authorList>
    </citation>
    <scope>NUCLEOTIDE SEQUENCE [LARGE SCALE GENOMIC DNA]</scope>
    <source>
        <strain evidence="2 3">JCM 15933</strain>
    </source>
</reference>
<evidence type="ECO:0000313" key="3">
    <source>
        <dbReference type="Proteomes" id="UP001501470"/>
    </source>
</evidence>
<name>A0ABN2BII5_9ACTN</name>
<organism evidence="2 3">
    <name type="scientific">Dactylosporangium maewongense</name>
    <dbReference type="NCBI Taxonomy" id="634393"/>
    <lineage>
        <taxon>Bacteria</taxon>
        <taxon>Bacillati</taxon>
        <taxon>Actinomycetota</taxon>
        <taxon>Actinomycetes</taxon>
        <taxon>Micromonosporales</taxon>
        <taxon>Micromonosporaceae</taxon>
        <taxon>Dactylosporangium</taxon>
    </lineage>
</organism>
<evidence type="ECO:0000313" key="2">
    <source>
        <dbReference type="EMBL" id="GAA1541751.1"/>
    </source>
</evidence>
<protein>
    <recommendedName>
        <fullName evidence="4">Zn-dependent protease with chaperone function</fullName>
    </recommendedName>
</protein>
<gene>
    <name evidence="2" type="ORF">GCM10009827_071540</name>
</gene>
<comment type="caution">
    <text evidence="2">The sequence shown here is derived from an EMBL/GenBank/DDBJ whole genome shotgun (WGS) entry which is preliminary data.</text>
</comment>
<keyword evidence="1" id="KW-0812">Transmembrane</keyword>
<keyword evidence="1" id="KW-0472">Membrane</keyword>
<dbReference type="EMBL" id="BAAAQD010000016">
    <property type="protein sequence ID" value="GAA1541751.1"/>
    <property type="molecule type" value="Genomic_DNA"/>
</dbReference>
<keyword evidence="3" id="KW-1185">Reference proteome</keyword>
<proteinExistence type="predicted"/>
<dbReference type="Proteomes" id="UP001501470">
    <property type="component" value="Unassembled WGS sequence"/>
</dbReference>
<dbReference type="RefSeq" id="WP_344507059.1">
    <property type="nucleotide sequence ID" value="NZ_BAAAQD010000016.1"/>
</dbReference>
<evidence type="ECO:0008006" key="4">
    <source>
        <dbReference type="Google" id="ProtNLM"/>
    </source>
</evidence>
<dbReference type="CDD" id="cd07328">
    <property type="entry name" value="M48_Ste24p_like"/>
    <property type="match status" value="1"/>
</dbReference>
<evidence type="ECO:0000256" key="1">
    <source>
        <dbReference type="SAM" id="Phobius"/>
    </source>
</evidence>
<sequence>MTDSVDNVVGWRWLDVRLHRRARRLVRALPAPSRLRRAATAAVAAVVQAGALATLVFGAWLCTVRFPSVALLPGAVLVLFGVLTLPRPATLPRDVVTARRADMPALHALVDRVAAALGVPRPHLVVLDDRFAAGSGHAGLLRRRYLRIGAPLWAVLDPAQRTALVALELARFGGGDPSRAALTGTVERTLATMVAIFEPGADKLLHAGREEDVTKMMAANPTRIGQQHSQSYTNLAGDLVRPFVALLHGGFGLVRLGYLTLLQPEALRAVLAADARAAAVAGTPQVRSVLATRLLVEPMVTVLRRDARAGDRSGVVRRDEPEVVVAGWPPLAAALVAKHAPSMPELCDADVARTASPFAVTPPLGRRIEMLTEKTATPAADPDESAATDVELRPMYRRLVRDLRNG</sequence>
<keyword evidence="1" id="KW-1133">Transmembrane helix</keyword>